<evidence type="ECO:0000313" key="1">
    <source>
        <dbReference type="EMBL" id="KAI5337524.1"/>
    </source>
</evidence>
<protein>
    <submittedName>
        <fullName evidence="1">Uncharacterized protein</fullName>
    </submittedName>
</protein>
<organism evidence="1 2">
    <name type="scientific">Prunus dulcis</name>
    <name type="common">Almond</name>
    <name type="synonym">Amygdalus dulcis</name>
    <dbReference type="NCBI Taxonomy" id="3755"/>
    <lineage>
        <taxon>Eukaryota</taxon>
        <taxon>Viridiplantae</taxon>
        <taxon>Streptophyta</taxon>
        <taxon>Embryophyta</taxon>
        <taxon>Tracheophyta</taxon>
        <taxon>Spermatophyta</taxon>
        <taxon>Magnoliopsida</taxon>
        <taxon>eudicotyledons</taxon>
        <taxon>Gunneridae</taxon>
        <taxon>Pentapetalae</taxon>
        <taxon>rosids</taxon>
        <taxon>fabids</taxon>
        <taxon>Rosales</taxon>
        <taxon>Rosaceae</taxon>
        <taxon>Amygdaloideae</taxon>
        <taxon>Amygdaleae</taxon>
        <taxon>Prunus</taxon>
    </lineage>
</organism>
<evidence type="ECO:0000313" key="2">
    <source>
        <dbReference type="Proteomes" id="UP001054821"/>
    </source>
</evidence>
<proteinExistence type="predicted"/>
<keyword evidence="2" id="KW-1185">Reference proteome</keyword>
<reference evidence="1 2" key="1">
    <citation type="journal article" date="2022" name="G3 (Bethesda)">
        <title>Whole-genome sequence and methylome profiling of the almond [Prunus dulcis (Mill.) D.A. Webb] cultivar 'Nonpareil'.</title>
        <authorList>
            <person name="D'Amico-Willman K.M."/>
            <person name="Ouma W.Z."/>
            <person name="Meulia T."/>
            <person name="Sideli G.M."/>
            <person name="Gradziel T.M."/>
            <person name="Fresnedo-Ramirez J."/>
        </authorList>
    </citation>
    <scope>NUCLEOTIDE SEQUENCE [LARGE SCALE GENOMIC DNA]</scope>
    <source>
        <strain evidence="1">Clone GOH B32 T37-40</strain>
    </source>
</reference>
<name>A0AAD4Z9I2_PRUDU</name>
<dbReference type="AlphaFoldDB" id="A0AAD4Z9I2"/>
<comment type="caution">
    <text evidence="1">The sequence shown here is derived from an EMBL/GenBank/DDBJ whole genome shotgun (WGS) entry which is preliminary data.</text>
</comment>
<accession>A0AAD4Z9I2</accession>
<dbReference type="Proteomes" id="UP001054821">
    <property type="component" value="Chromosome 3"/>
</dbReference>
<sequence length="160" mass="17812">MNRADPASKRLAPRQPRLLPCRRKTHFRGARHLPKLPAAKPNIQDTCRHHNGLHKVPHWNFVQSPHFHLPINREQYPGKKKNYSPTFTVTLPELLPVTDLGIGEPSAGTTPVSEAQRLLLPFCLLQVSHQLISPRASALFPAADPAPLITKLDSILAGPF</sequence>
<dbReference type="EMBL" id="JAJFAZ020000003">
    <property type="protein sequence ID" value="KAI5337524.1"/>
    <property type="molecule type" value="Genomic_DNA"/>
</dbReference>
<gene>
    <name evidence="1" type="ORF">L3X38_016795</name>
</gene>